<dbReference type="Gene3D" id="1.20.920.10">
    <property type="entry name" value="Bromodomain-like"/>
    <property type="match status" value="2"/>
</dbReference>
<protein>
    <submittedName>
        <fullName evidence="11">Bromodomain-containing protein</fullName>
    </submittedName>
</protein>
<feature type="domain" description="Bromo" evidence="10">
    <location>
        <begin position="52"/>
        <end position="122"/>
    </location>
</feature>
<dbReference type="SMART" id="SM00297">
    <property type="entry name" value="BROMO"/>
    <property type="match status" value="2"/>
</dbReference>
<evidence type="ECO:0000256" key="1">
    <source>
        <dbReference type="ARBA" id="ARBA00004123"/>
    </source>
</evidence>
<dbReference type="VEuPathDB" id="FungiDB:YALI1_E38243g"/>
<evidence type="ECO:0000256" key="9">
    <source>
        <dbReference type="SAM" id="MobiDB-lite"/>
    </source>
</evidence>
<evidence type="ECO:0000256" key="2">
    <source>
        <dbReference type="ARBA" id="ARBA00022737"/>
    </source>
</evidence>
<dbReference type="InterPro" id="IPR054551">
    <property type="entry name" value="RSC4_Ig-like"/>
</dbReference>
<reference evidence="11 12" key="1">
    <citation type="submission" date="2018-07" db="EMBL/GenBank/DDBJ databases">
        <title>Draft Genome Assemblies for Five Robust Yarrowia lipolytica Strains Exhibiting High Lipid Production and Pentose Sugar Utilization and Sugar Alcohol Secretion from Undetoxified Lignocellulosic Biomass Hydrolysates.</title>
        <authorList>
            <consortium name="DOE Joint Genome Institute"/>
            <person name="Walker C."/>
            <person name="Ryu S."/>
            <person name="Na H."/>
            <person name="Zane M."/>
            <person name="LaButti K."/>
            <person name="Lipzen A."/>
            <person name="Haridas S."/>
            <person name="Barry K."/>
            <person name="Grigoriev I.V."/>
            <person name="Quarterman J."/>
            <person name="Slininger P."/>
            <person name="Dien B."/>
            <person name="Trinh C.T."/>
        </authorList>
    </citation>
    <scope>NUCLEOTIDE SEQUENCE [LARGE SCALE GENOMIC DNA]</scope>
    <source>
        <strain evidence="11 12">YB392</strain>
    </source>
</reference>
<evidence type="ECO:0000256" key="7">
    <source>
        <dbReference type="ARBA" id="ARBA00023242"/>
    </source>
</evidence>
<dbReference type="CDD" id="cd04369">
    <property type="entry name" value="Bromodomain"/>
    <property type="match status" value="2"/>
</dbReference>
<dbReference type="PROSITE" id="PS50014">
    <property type="entry name" value="BROMODOMAIN_2"/>
    <property type="match status" value="2"/>
</dbReference>
<dbReference type="EMBL" id="KZ859025">
    <property type="protein sequence ID" value="RDW24680.1"/>
    <property type="molecule type" value="Genomic_DNA"/>
</dbReference>
<keyword evidence="3" id="KW-0156">Chromatin regulator</keyword>
<dbReference type="PANTHER" id="PTHR16062:SF19">
    <property type="entry name" value="PROTEIN POLYBROMO-1"/>
    <property type="match status" value="1"/>
</dbReference>
<evidence type="ECO:0000256" key="6">
    <source>
        <dbReference type="ARBA" id="ARBA00023163"/>
    </source>
</evidence>
<keyword evidence="5 8" id="KW-0103">Bromodomain</keyword>
<dbReference type="Pfam" id="PF22994">
    <property type="entry name" value="RSC4_Ig_like"/>
    <property type="match status" value="1"/>
</dbReference>
<proteinExistence type="predicted"/>
<name>A0A371C3X2_YARLL</name>
<dbReference type="VEuPathDB" id="FungiDB:YALI0_E32307g"/>
<sequence>MSDKRRASSTLAADARKKAKGEIKPSQLSLFLAEVVDKIKKEETESYENDGTTRLLAGEFLELPSKRYYPHYYEEIQKPVSFKEIDAKIATNGYVNIDQFEKDLKQMANNAAAFNDKDSVIAQDALKIAKLGVADARKYTGEQEEVNDDDLKDEILELFSDAAIDILNDLATFKYKAKRTLPCEPFMVEPDRDLYPDYYEVIETPMSIAILEKMVNNREVKNFDDLESKLQIMIDNAKHYNADGSPIYVDAILVEKAIPQKVEKGRKAFGEENLATLHKFFKPKQKLKLTLNKPEATEEAEEKKPEEPLTVLPPNENPLRAPGRAPLVRLLTVHSTLPIRQQLKQIPESQQDPFQINIPASPTHALQNHTFALPAYHSTISVDAELDNSLYERPYNLQLTLNSARIQPIYLPSSAWGSQKDLQGRYELRLAPGLNRVDVSVDAAPANAPPQRTAHAQFEEHERFTLWVHLM</sequence>
<keyword evidence="6" id="KW-0804">Transcription</keyword>
<dbReference type="SUPFAM" id="SSF47370">
    <property type="entry name" value="Bromodomain"/>
    <property type="match status" value="2"/>
</dbReference>
<gene>
    <name evidence="11" type="ORF">B0I71DRAFT_133883</name>
</gene>
<dbReference type="InterPro" id="IPR036427">
    <property type="entry name" value="Bromodomain-like_sf"/>
</dbReference>
<dbReference type="PRINTS" id="PR00503">
    <property type="entry name" value="BROMODOMAIN"/>
</dbReference>
<dbReference type="GO" id="GO:0006338">
    <property type="term" value="P:chromatin remodeling"/>
    <property type="evidence" value="ECO:0007669"/>
    <property type="project" value="InterPro"/>
</dbReference>
<evidence type="ECO:0000256" key="4">
    <source>
        <dbReference type="ARBA" id="ARBA00023015"/>
    </source>
</evidence>
<evidence type="ECO:0000259" key="10">
    <source>
        <dbReference type="PROSITE" id="PS50014"/>
    </source>
</evidence>
<dbReference type="GO" id="GO:0003682">
    <property type="term" value="F:chromatin binding"/>
    <property type="evidence" value="ECO:0007669"/>
    <property type="project" value="TreeGrafter"/>
</dbReference>
<evidence type="ECO:0000256" key="3">
    <source>
        <dbReference type="ARBA" id="ARBA00022853"/>
    </source>
</evidence>
<dbReference type="Proteomes" id="UP000256601">
    <property type="component" value="Unassembled WGS sequence"/>
</dbReference>
<dbReference type="AlphaFoldDB" id="A0A371C3X2"/>
<dbReference type="GO" id="GO:0016586">
    <property type="term" value="C:RSC-type complex"/>
    <property type="evidence" value="ECO:0007669"/>
    <property type="project" value="InterPro"/>
</dbReference>
<dbReference type="InterPro" id="IPR037382">
    <property type="entry name" value="Rsc/polybromo"/>
</dbReference>
<feature type="domain" description="Bromo" evidence="10">
    <location>
        <begin position="178"/>
        <end position="248"/>
    </location>
</feature>
<evidence type="ECO:0000313" key="11">
    <source>
        <dbReference type="EMBL" id="RDW24680.1"/>
    </source>
</evidence>
<dbReference type="GO" id="GO:0006368">
    <property type="term" value="P:transcription elongation by RNA polymerase II"/>
    <property type="evidence" value="ECO:0007669"/>
    <property type="project" value="TreeGrafter"/>
</dbReference>
<dbReference type="InterPro" id="IPR001487">
    <property type="entry name" value="Bromodomain"/>
</dbReference>
<evidence type="ECO:0000256" key="5">
    <source>
        <dbReference type="ARBA" id="ARBA00023117"/>
    </source>
</evidence>
<dbReference type="PANTHER" id="PTHR16062">
    <property type="entry name" value="SWI/SNF-RELATED"/>
    <property type="match status" value="1"/>
</dbReference>
<keyword evidence="7" id="KW-0539">Nucleus</keyword>
<feature type="compositionally biased region" description="Basic and acidic residues" evidence="9">
    <location>
        <begin position="14"/>
        <end position="23"/>
    </location>
</feature>
<keyword evidence="4" id="KW-0805">Transcription regulation</keyword>
<comment type="subcellular location">
    <subcellularLocation>
        <location evidence="1">Nucleus</location>
    </subcellularLocation>
</comment>
<feature type="region of interest" description="Disordered" evidence="9">
    <location>
        <begin position="293"/>
        <end position="318"/>
    </location>
</feature>
<evidence type="ECO:0000256" key="8">
    <source>
        <dbReference type="PROSITE-ProRule" id="PRU00035"/>
    </source>
</evidence>
<accession>A0A371C3X2</accession>
<keyword evidence="2" id="KW-0677">Repeat</keyword>
<organism evidence="11 12">
    <name type="scientific">Yarrowia lipolytica</name>
    <name type="common">Candida lipolytica</name>
    <dbReference type="NCBI Taxonomy" id="4952"/>
    <lineage>
        <taxon>Eukaryota</taxon>
        <taxon>Fungi</taxon>
        <taxon>Dikarya</taxon>
        <taxon>Ascomycota</taxon>
        <taxon>Saccharomycotina</taxon>
        <taxon>Dipodascomycetes</taxon>
        <taxon>Dipodascales</taxon>
        <taxon>Dipodascales incertae sedis</taxon>
        <taxon>Yarrowia</taxon>
    </lineage>
</organism>
<feature type="region of interest" description="Disordered" evidence="9">
    <location>
        <begin position="1"/>
        <end position="23"/>
    </location>
</feature>
<evidence type="ECO:0000313" key="12">
    <source>
        <dbReference type="Proteomes" id="UP000256601"/>
    </source>
</evidence>
<dbReference type="Pfam" id="PF00439">
    <property type="entry name" value="Bromodomain"/>
    <property type="match status" value="2"/>
</dbReference>